<comment type="caution">
    <text evidence="2">The sequence shown here is derived from an EMBL/GenBank/DDBJ whole genome shotgun (WGS) entry which is preliminary data.</text>
</comment>
<protein>
    <recommendedName>
        <fullName evidence="4">Dolichyl-phosphate-mannose-protein mannosyltransferase</fullName>
    </recommendedName>
</protein>
<evidence type="ECO:0000256" key="1">
    <source>
        <dbReference type="SAM" id="Phobius"/>
    </source>
</evidence>
<feature type="transmembrane region" description="Helical" evidence="1">
    <location>
        <begin position="235"/>
        <end position="255"/>
    </location>
</feature>
<dbReference type="RefSeq" id="WP_246195876.1">
    <property type="nucleotide sequence ID" value="NZ_VFPI01000008.1"/>
</dbReference>
<keyword evidence="1" id="KW-1133">Transmembrane helix</keyword>
<dbReference type="EMBL" id="QPJC01000021">
    <property type="protein sequence ID" value="RCW38507.1"/>
    <property type="molecule type" value="Genomic_DNA"/>
</dbReference>
<keyword evidence="1" id="KW-0812">Transmembrane</keyword>
<reference evidence="2 3" key="1">
    <citation type="submission" date="2018-07" db="EMBL/GenBank/DDBJ databases">
        <title>Genomic Encyclopedia of Type Strains, Phase III (KMG-III): the genomes of soil and plant-associated and newly described type strains.</title>
        <authorList>
            <person name="Whitman W."/>
        </authorList>
    </citation>
    <scope>NUCLEOTIDE SEQUENCE [LARGE SCALE GENOMIC DNA]</scope>
    <source>
        <strain evidence="2 3">CECT 8575</strain>
    </source>
</reference>
<feature type="transmembrane region" description="Helical" evidence="1">
    <location>
        <begin position="28"/>
        <end position="48"/>
    </location>
</feature>
<feature type="transmembrane region" description="Helical" evidence="1">
    <location>
        <begin position="284"/>
        <end position="302"/>
    </location>
</feature>
<feature type="transmembrane region" description="Helical" evidence="1">
    <location>
        <begin position="340"/>
        <end position="356"/>
    </location>
</feature>
<sequence>MSLVRLARSSASEGSALDGDGRRRRRTMVLLAHAGWIGVLSFAVTYRVGRFGFTPTDQGFILGTSWRLLHGEIPHQDIISARPLGSPLLHTLDFLLPGPLFFMSRLVSMVEITLFTIALAALVTRRSLLRWGPLLTGLVAAASLVNLHTHGLTAWHTVDGLMLTACGLWAVDTGLRAGRPWHYRAGLVMLGMAALTKQSFMLAAPIGMAMVLLHPAVHSDRASIGGRWLHRLGDLLILCLPGLLYIGVVTVAGGLPELIAQLTGAEPTYAQRLFELSAIAPNPLYPMLIGSGLLIVARLLTFRIGVPMHIAELGIVLAFGVLVVRLLVDGELARAGDWGIELFWLLVLACVVDTVCRRRLPWRALLVVLLAWMSSLSWGYDSPTFLGGTLALTALYLLGGDSFRLLGTVLERRGHVGWTVSAGALGMVAVLLSGMLLTRSHDASPYRDRPQGQLVADLGGVDSSLRGIRTNVDTYTYIEQIGNCVRRYPARKVAVLPDNAFAYPAFGLHNPFPMDWPRPLELVADARERMLTTAELLNREGDYLVLFQTVDARIKLGKDASVPGSVPADTEIIDYAGLEKEIKSRLTGQLITCGSFLGVWSPSL</sequence>
<evidence type="ECO:0008006" key="4">
    <source>
        <dbReference type="Google" id="ProtNLM"/>
    </source>
</evidence>
<evidence type="ECO:0000313" key="3">
    <source>
        <dbReference type="Proteomes" id="UP000253495"/>
    </source>
</evidence>
<feature type="transmembrane region" description="Helical" evidence="1">
    <location>
        <begin position="309"/>
        <end position="328"/>
    </location>
</feature>
<dbReference type="Proteomes" id="UP000253495">
    <property type="component" value="Unassembled WGS sequence"/>
</dbReference>
<feature type="transmembrane region" description="Helical" evidence="1">
    <location>
        <begin position="134"/>
        <end position="155"/>
    </location>
</feature>
<feature type="transmembrane region" description="Helical" evidence="1">
    <location>
        <begin position="363"/>
        <end position="380"/>
    </location>
</feature>
<feature type="transmembrane region" description="Helical" evidence="1">
    <location>
        <begin position="418"/>
        <end position="437"/>
    </location>
</feature>
<keyword evidence="1" id="KW-0472">Membrane</keyword>
<keyword evidence="3" id="KW-1185">Reference proteome</keyword>
<feature type="transmembrane region" description="Helical" evidence="1">
    <location>
        <begin position="100"/>
        <end position="122"/>
    </location>
</feature>
<accession>A0A368VB76</accession>
<feature type="transmembrane region" description="Helical" evidence="1">
    <location>
        <begin position="187"/>
        <end position="214"/>
    </location>
</feature>
<feature type="transmembrane region" description="Helical" evidence="1">
    <location>
        <begin position="386"/>
        <end position="406"/>
    </location>
</feature>
<name>A0A368VB76_9ACTN</name>
<dbReference type="AlphaFoldDB" id="A0A368VB76"/>
<organism evidence="2 3">
    <name type="scientific">Halopolyspora algeriensis</name>
    <dbReference type="NCBI Taxonomy" id="1500506"/>
    <lineage>
        <taxon>Bacteria</taxon>
        <taxon>Bacillati</taxon>
        <taxon>Actinomycetota</taxon>
        <taxon>Actinomycetes</taxon>
        <taxon>Actinomycetes incertae sedis</taxon>
        <taxon>Halopolyspora</taxon>
    </lineage>
</organism>
<evidence type="ECO:0000313" key="2">
    <source>
        <dbReference type="EMBL" id="RCW38507.1"/>
    </source>
</evidence>
<proteinExistence type="predicted"/>
<gene>
    <name evidence="2" type="ORF">DFQ14_1219</name>
</gene>